<dbReference type="AlphaFoldDB" id="A0A2H1CKT2"/>
<feature type="domain" description="UspA" evidence="1">
    <location>
        <begin position="15"/>
        <end position="164"/>
    </location>
</feature>
<gene>
    <name evidence="2" type="ORF">D915_003094</name>
</gene>
<accession>A0A2H1CKT2</accession>
<dbReference type="InterPro" id="IPR006016">
    <property type="entry name" value="UspA"/>
</dbReference>
<dbReference type="PRINTS" id="PR01438">
    <property type="entry name" value="UNVRSLSTRESS"/>
</dbReference>
<reference evidence="2" key="1">
    <citation type="submission" date="2019-03" db="EMBL/GenBank/DDBJ databases">
        <title>Improved annotation for the trematode Fasciola hepatica.</title>
        <authorList>
            <person name="Choi Y.-J."/>
            <person name="Martin J."/>
            <person name="Mitreva M."/>
        </authorList>
    </citation>
    <scope>NUCLEOTIDE SEQUENCE [LARGE SCALE GENOMIC DNA]</scope>
</reference>
<evidence type="ECO:0000313" key="3">
    <source>
        <dbReference type="Proteomes" id="UP000230066"/>
    </source>
</evidence>
<protein>
    <submittedName>
        <fullName evidence="2">Universal stress protein YxiE</fullName>
    </submittedName>
</protein>
<evidence type="ECO:0000259" key="1">
    <source>
        <dbReference type="Pfam" id="PF00582"/>
    </source>
</evidence>
<dbReference type="Gene3D" id="3.40.50.620">
    <property type="entry name" value="HUPs"/>
    <property type="match status" value="1"/>
</dbReference>
<dbReference type="EMBL" id="JXXN02001033">
    <property type="protein sequence ID" value="THD25683.1"/>
    <property type="molecule type" value="Genomic_DNA"/>
</dbReference>
<dbReference type="CDD" id="cd23659">
    <property type="entry name" value="USP_At3g01520-like"/>
    <property type="match status" value="1"/>
</dbReference>
<comment type="caution">
    <text evidence="2">The sequence shown here is derived from an EMBL/GenBank/DDBJ whole genome shotgun (WGS) entry which is preliminary data.</text>
</comment>
<evidence type="ECO:0000313" key="2">
    <source>
        <dbReference type="EMBL" id="THD25683.1"/>
    </source>
</evidence>
<proteinExistence type="predicted"/>
<dbReference type="InterPro" id="IPR014729">
    <property type="entry name" value="Rossmann-like_a/b/a_fold"/>
</dbReference>
<dbReference type="PANTHER" id="PTHR46989">
    <property type="entry name" value="USP DOMAIN-CONTAINING PROTEIN"/>
    <property type="match status" value="1"/>
</dbReference>
<dbReference type="Pfam" id="PF00582">
    <property type="entry name" value="Usp"/>
    <property type="match status" value="1"/>
</dbReference>
<name>A0A2H1CKT2_FASHE</name>
<dbReference type="Proteomes" id="UP000230066">
    <property type="component" value="Unassembled WGS sequence"/>
</dbReference>
<dbReference type="PANTHER" id="PTHR46989:SF3">
    <property type="entry name" value="USPA DOMAIN-CONTAINING PROTEIN"/>
    <property type="match status" value="1"/>
</dbReference>
<organism evidence="2 3">
    <name type="scientific">Fasciola hepatica</name>
    <name type="common">Liver fluke</name>
    <dbReference type="NCBI Taxonomy" id="6192"/>
    <lineage>
        <taxon>Eukaryota</taxon>
        <taxon>Metazoa</taxon>
        <taxon>Spiralia</taxon>
        <taxon>Lophotrochozoa</taxon>
        <taxon>Platyhelminthes</taxon>
        <taxon>Trematoda</taxon>
        <taxon>Digenea</taxon>
        <taxon>Plagiorchiida</taxon>
        <taxon>Echinostomata</taxon>
        <taxon>Echinostomatoidea</taxon>
        <taxon>Fasciolidae</taxon>
        <taxon>Fasciola</taxon>
    </lineage>
</organism>
<sequence>MPLDNPTEHSEQGTRRTVILPVDQSQHSKRARQWYFKQVMQPDDLVFFVHVVEPIHPKTIINVATESVSALAGTTLQISKESINEGKQLCRDCMQEATEQGVNGRSFLYVDTKPGVALTRAIHELKGDLVVVGNRGAGKLQRTFLGSVSGHIVNHTNVPVAVVPPPARKNSIAVEDDSVDSAVS</sequence>
<dbReference type="SUPFAM" id="SSF52402">
    <property type="entry name" value="Adenine nucleotide alpha hydrolases-like"/>
    <property type="match status" value="1"/>
</dbReference>
<dbReference type="InterPro" id="IPR006015">
    <property type="entry name" value="Universal_stress_UspA"/>
</dbReference>
<keyword evidence="3" id="KW-1185">Reference proteome</keyword>